<dbReference type="SUPFAM" id="SSF75471">
    <property type="entry name" value="YhbY-like"/>
    <property type="match status" value="1"/>
</dbReference>
<evidence type="ECO:0000313" key="7">
    <source>
        <dbReference type="Proteomes" id="UP000070326"/>
    </source>
</evidence>
<evidence type="ECO:0000256" key="1">
    <source>
        <dbReference type="ARBA" id="ARBA00022884"/>
    </source>
</evidence>
<reference evidence="6 8" key="2">
    <citation type="submission" date="2018-06" db="EMBL/GenBank/DDBJ databases">
        <authorList>
            <consortium name="Pathogen Informatics"/>
            <person name="Doyle S."/>
        </authorList>
    </citation>
    <scope>NUCLEOTIDE SEQUENCE [LARGE SCALE GENOMIC DNA]</scope>
    <source>
        <strain evidence="6 8">NCTC11460</strain>
    </source>
</reference>
<dbReference type="PATRIC" id="fig|1261.3.peg.497"/>
<dbReference type="STRING" id="1261.HMPREF3195_00590"/>
<dbReference type="InterPro" id="IPR035920">
    <property type="entry name" value="YhbY-like_sf"/>
</dbReference>
<gene>
    <name evidence="6" type="primary">yhbY</name>
    <name evidence="5" type="ORF">HMPREF3195_00590</name>
    <name evidence="6" type="ORF">NCTC11460_01364</name>
</gene>
<dbReference type="InterPro" id="IPR051925">
    <property type="entry name" value="RNA-binding_domain"/>
</dbReference>
<evidence type="ECO:0000256" key="3">
    <source>
        <dbReference type="SAM" id="MobiDB-lite"/>
    </source>
</evidence>
<dbReference type="AlphaFoldDB" id="A0A135YWN8"/>
<dbReference type="PROSITE" id="PS51295">
    <property type="entry name" value="CRM"/>
    <property type="match status" value="1"/>
</dbReference>
<dbReference type="SMART" id="SM01103">
    <property type="entry name" value="CRS1_YhbY"/>
    <property type="match status" value="1"/>
</dbReference>
<dbReference type="EMBL" id="UGTB01000004">
    <property type="protein sequence ID" value="SUB61431.1"/>
    <property type="molecule type" value="Genomic_DNA"/>
</dbReference>
<dbReference type="Proteomes" id="UP000070326">
    <property type="component" value="Unassembled WGS sequence"/>
</dbReference>
<dbReference type="InterPro" id="IPR001890">
    <property type="entry name" value="RNA-binding_CRM"/>
</dbReference>
<organism evidence="5 7">
    <name type="scientific">Peptostreptococcus anaerobius</name>
    <dbReference type="NCBI Taxonomy" id="1261"/>
    <lineage>
        <taxon>Bacteria</taxon>
        <taxon>Bacillati</taxon>
        <taxon>Bacillota</taxon>
        <taxon>Clostridia</taxon>
        <taxon>Peptostreptococcales</taxon>
        <taxon>Peptostreptococcaceae</taxon>
        <taxon>Peptostreptococcus</taxon>
    </lineage>
</organism>
<dbReference type="PANTHER" id="PTHR40065:SF3">
    <property type="entry name" value="RNA-BINDING PROTEIN YHBY"/>
    <property type="match status" value="1"/>
</dbReference>
<dbReference type="PANTHER" id="PTHR40065">
    <property type="entry name" value="RNA-BINDING PROTEIN YHBY"/>
    <property type="match status" value="1"/>
</dbReference>
<dbReference type="Gene3D" id="3.30.110.60">
    <property type="entry name" value="YhbY-like"/>
    <property type="match status" value="1"/>
</dbReference>
<keyword evidence="1 2" id="KW-0694">RNA-binding</keyword>
<dbReference type="Pfam" id="PF01985">
    <property type="entry name" value="CRS1_YhbY"/>
    <property type="match status" value="1"/>
</dbReference>
<dbReference type="RefSeq" id="WP_002843098.1">
    <property type="nucleotide sequence ID" value="NZ_CAMPYD010000002.1"/>
</dbReference>
<proteinExistence type="predicted"/>
<dbReference type="eggNOG" id="COG1534">
    <property type="taxonomic scope" value="Bacteria"/>
</dbReference>
<evidence type="ECO:0000313" key="8">
    <source>
        <dbReference type="Proteomes" id="UP000255101"/>
    </source>
</evidence>
<evidence type="ECO:0000256" key="2">
    <source>
        <dbReference type="PROSITE-ProRule" id="PRU00626"/>
    </source>
</evidence>
<evidence type="ECO:0000313" key="5">
    <source>
        <dbReference type="EMBL" id="KXI13787.1"/>
    </source>
</evidence>
<dbReference type="GeneID" id="79842222"/>
<protein>
    <submittedName>
        <fullName evidence="6">RNA-binding protein YhbY</fullName>
    </submittedName>
    <submittedName>
        <fullName evidence="5">RNA-binding protein, YhbY family</fullName>
    </submittedName>
</protein>
<evidence type="ECO:0000259" key="4">
    <source>
        <dbReference type="PROSITE" id="PS51295"/>
    </source>
</evidence>
<accession>A0A135YWN8</accession>
<name>A0A135YWN8_9FIRM</name>
<evidence type="ECO:0000313" key="6">
    <source>
        <dbReference type="EMBL" id="SUB61431.1"/>
    </source>
</evidence>
<feature type="region of interest" description="Disordered" evidence="3">
    <location>
        <begin position="98"/>
        <end position="134"/>
    </location>
</feature>
<sequence length="134" mass="15105">MLNGKKRSYLKSLANGIKSTNQIGKDGISKEFLDQLDDQLRAREIVKVTILDNCGIDAKEAANHVCEAIRAEFVQAIGNKFTIYKRNNEKPVIVFPGHEQAKAKDKRTPVSKRLSKKEVNELIAKSKKRPSKKK</sequence>
<feature type="domain" description="CRM" evidence="4">
    <location>
        <begin position="1"/>
        <end position="96"/>
    </location>
</feature>
<reference evidence="5 7" key="1">
    <citation type="submission" date="2016-02" db="EMBL/GenBank/DDBJ databases">
        <authorList>
            <person name="Wen L."/>
            <person name="He K."/>
            <person name="Yang H."/>
        </authorList>
    </citation>
    <scope>NUCLEOTIDE SEQUENCE [LARGE SCALE GENOMIC DNA]</scope>
    <source>
        <strain evidence="5 7">MJR8628A</strain>
    </source>
</reference>
<dbReference type="EMBL" id="LSQZ01000018">
    <property type="protein sequence ID" value="KXI13787.1"/>
    <property type="molecule type" value="Genomic_DNA"/>
</dbReference>
<feature type="compositionally biased region" description="Basic residues" evidence="3">
    <location>
        <begin position="125"/>
        <end position="134"/>
    </location>
</feature>
<dbReference type="Proteomes" id="UP000255101">
    <property type="component" value="Unassembled WGS sequence"/>
</dbReference>
<feature type="compositionally biased region" description="Basic and acidic residues" evidence="3">
    <location>
        <begin position="99"/>
        <end position="108"/>
    </location>
</feature>
<dbReference type="GO" id="GO:0003723">
    <property type="term" value="F:RNA binding"/>
    <property type="evidence" value="ECO:0007669"/>
    <property type="project" value="UniProtKB-UniRule"/>
</dbReference>